<feature type="compositionally biased region" description="Basic and acidic residues" evidence="1">
    <location>
        <begin position="8"/>
        <end position="33"/>
    </location>
</feature>
<feature type="region of interest" description="Disordered" evidence="1">
    <location>
        <begin position="1"/>
        <end position="164"/>
    </location>
</feature>
<dbReference type="AlphaFoldDB" id="A0A540MBE4"/>
<evidence type="ECO:0000256" key="1">
    <source>
        <dbReference type="SAM" id="MobiDB-lite"/>
    </source>
</evidence>
<proteinExistence type="predicted"/>
<name>A0A540MBE4_MALBA</name>
<sequence>MMNADGLHSGHGDLTRQMAKELQMKEEEVREDKVVEEEVEKKDEEEEIKIGGCPGRAATTYPASSPRLTDLSQTKKMKKQKSAHQAREETKKSSERGMMMNADGLHSGHGIFTRRVARELQMKQEEVKEDKVEEEKKKDEERKRKKRRPRSRVSKSHLIKLLLG</sequence>
<dbReference type="Proteomes" id="UP000315295">
    <property type="component" value="Unassembled WGS sequence"/>
</dbReference>
<evidence type="ECO:0000313" key="3">
    <source>
        <dbReference type="Proteomes" id="UP000315295"/>
    </source>
</evidence>
<feature type="compositionally biased region" description="Polar residues" evidence="1">
    <location>
        <begin position="61"/>
        <end position="74"/>
    </location>
</feature>
<gene>
    <name evidence="2" type="ORF">C1H46_018299</name>
</gene>
<feature type="compositionally biased region" description="Basic and acidic residues" evidence="1">
    <location>
        <begin position="116"/>
        <end position="142"/>
    </location>
</feature>
<protein>
    <submittedName>
        <fullName evidence="2">Uncharacterized protein</fullName>
    </submittedName>
</protein>
<feature type="compositionally biased region" description="Basic and acidic residues" evidence="1">
    <location>
        <begin position="85"/>
        <end position="95"/>
    </location>
</feature>
<reference evidence="2 3" key="1">
    <citation type="journal article" date="2019" name="G3 (Bethesda)">
        <title>Sequencing of a Wild Apple (Malus baccata) Genome Unravels the Differences Between Cultivated and Wild Apple Species Regarding Disease Resistance and Cold Tolerance.</title>
        <authorList>
            <person name="Chen X."/>
        </authorList>
    </citation>
    <scope>NUCLEOTIDE SEQUENCE [LARGE SCALE GENOMIC DNA]</scope>
    <source>
        <strain evidence="3">cv. Shandingzi</strain>
        <tissue evidence="2">Leaves</tissue>
    </source>
</reference>
<feature type="compositionally biased region" description="Basic residues" evidence="1">
    <location>
        <begin position="143"/>
        <end position="158"/>
    </location>
</feature>
<comment type="caution">
    <text evidence="2">The sequence shown here is derived from an EMBL/GenBank/DDBJ whole genome shotgun (WGS) entry which is preliminary data.</text>
</comment>
<feature type="compositionally biased region" description="Basic residues" evidence="1">
    <location>
        <begin position="75"/>
        <end position="84"/>
    </location>
</feature>
<feature type="compositionally biased region" description="Acidic residues" evidence="1">
    <location>
        <begin position="34"/>
        <end position="47"/>
    </location>
</feature>
<accession>A0A540MBE4</accession>
<organism evidence="2 3">
    <name type="scientific">Malus baccata</name>
    <name type="common">Siberian crab apple</name>
    <name type="synonym">Pyrus baccata</name>
    <dbReference type="NCBI Taxonomy" id="106549"/>
    <lineage>
        <taxon>Eukaryota</taxon>
        <taxon>Viridiplantae</taxon>
        <taxon>Streptophyta</taxon>
        <taxon>Embryophyta</taxon>
        <taxon>Tracheophyta</taxon>
        <taxon>Spermatophyta</taxon>
        <taxon>Magnoliopsida</taxon>
        <taxon>eudicotyledons</taxon>
        <taxon>Gunneridae</taxon>
        <taxon>Pentapetalae</taxon>
        <taxon>rosids</taxon>
        <taxon>fabids</taxon>
        <taxon>Rosales</taxon>
        <taxon>Rosaceae</taxon>
        <taxon>Amygdaloideae</taxon>
        <taxon>Maleae</taxon>
        <taxon>Malus</taxon>
    </lineage>
</organism>
<dbReference type="EMBL" id="VIEB01000300">
    <property type="protein sequence ID" value="TQD96063.1"/>
    <property type="molecule type" value="Genomic_DNA"/>
</dbReference>
<evidence type="ECO:0000313" key="2">
    <source>
        <dbReference type="EMBL" id="TQD96063.1"/>
    </source>
</evidence>
<keyword evidence="3" id="KW-1185">Reference proteome</keyword>